<evidence type="ECO:0000313" key="8">
    <source>
        <dbReference type="Proteomes" id="UP000054350"/>
    </source>
</evidence>
<dbReference type="STRING" id="578462.A0A0L0SWD7"/>
<dbReference type="OrthoDB" id="5574975at2759"/>
<evidence type="ECO:0000313" key="7">
    <source>
        <dbReference type="EMBL" id="KNE66822.1"/>
    </source>
</evidence>
<keyword evidence="3" id="KW-0677">Repeat</keyword>
<evidence type="ECO:0000256" key="3">
    <source>
        <dbReference type="ARBA" id="ARBA00022737"/>
    </source>
</evidence>
<dbReference type="SUPFAM" id="SSF48371">
    <property type="entry name" value="ARM repeat"/>
    <property type="match status" value="1"/>
</dbReference>
<dbReference type="GO" id="GO:0000329">
    <property type="term" value="C:fungal-type vacuole membrane"/>
    <property type="evidence" value="ECO:0007669"/>
    <property type="project" value="TreeGrafter"/>
</dbReference>
<accession>A0A0L0SWD7</accession>
<feature type="region of interest" description="Disordered" evidence="5">
    <location>
        <begin position="804"/>
        <end position="865"/>
    </location>
</feature>
<dbReference type="Pfam" id="PF12755">
    <property type="entry name" value="Vac14_Fab1_bd"/>
    <property type="match status" value="1"/>
</dbReference>
<evidence type="ECO:0000256" key="2">
    <source>
        <dbReference type="ARBA" id="ARBA00010225"/>
    </source>
</evidence>
<dbReference type="Pfam" id="PF11916">
    <property type="entry name" value="Vac14_Fig4_bd"/>
    <property type="match status" value="1"/>
</dbReference>
<evidence type="ECO:0000256" key="4">
    <source>
        <dbReference type="ARBA" id="ARBA00023136"/>
    </source>
</evidence>
<protein>
    <recommendedName>
        <fullName evidence="6">Vacuolar protein 14 C-terminal Fig4-binding domain-containing protein</fullName>
    </recommendedName>
</protein>
<dbReference type="GO" id="GO:0006661">
    <property type="term" value="P:phosphatidylinositol biosynthetic process"/>
    <property type="evidence" value="ECO:0007669"/>
    <property type="project" value="InterPro"/>
</dbReference>
<dbReference type="EMBL" id="GG745351">
    <property type="protein sequence ID" value="KNE66822.1"/>
    <property type="molecule type" value="Genomic_DNA"/>
</dbReference>
<keyword evidence="8" id="KW-1185">Reference proteome</keyword>
<name>A0A0L0SWD7_ALLM3</name>
<dbReference type="InterPro" id="IPR021841">
    <property type="entry name" value="VAC14_Fig4p-bd"/>
</dbReference>
<evidence type="ECO:0000256" key="5">
    <source>
        <dbReference type="SAM" id="MobiDB-lite"/>
    </source>
</evidence>
<feature type="region of interest" description="Disordered" evidence="5">
    <location>
        <begin position="759"/>
        <end position="786"/>
    </location>
</feature>
<feature type="region of interest" description="Disordered" evidence="5">
    <location>
        <begin position="1"/>
        <end position="24"/>
    </location>
</feature>
<dbReference type="InterPro" id="IPR016024">
    <property type="entry name" value="ARM-type_fold"/>
</dbReference>
<organism evidence="7 8">
    <name type="scientific">Allomyces macrogynus (strain ATCC 38327)</name>
    <name type="common">Allomyces javanicus var. macrogynus</name>
    <dbReference type="NCBI Taxonomy" id="578462"/>
    <lineage>
        <taxon>Eukaryota</taxon>
        <taxon>Fungi</taxon>
        <taxon>Fungi incertae sedis</taxon>
        <taxon>Blastocladiomycota</taxon>
        <taxon>Blastocladiomycetes</taxon>
        <taxon>Blastocladiales</taxon>
        <taxon>Blastocladiaceae</taxon>
        <taxon>Allomyces</taxon>
    </lineage>
</organism>
<dbReference type="AlphaFoldDB" id="A0A0L0SWD7"/>
<proteinExistence type="inferred from homology"/>
<gene>
    <name evidence="7" type="ORF">AMAG_11304</name>
</gene>
<dbReference type="Proteomes" id="UP000054350">
    <property type="component" value="Unassembled WGS sequence"/>
</dbReference>
<feature type="compositionally biased region" description="Gly residues" evidence="5">
    <location>
        <begin position="818"/>
        <end position="828"/>
    </location>
</feature>
<dbReference type="InterPro" id="IPR026825">
    <property type="entry name" value="Vac14"/>
</dbReference>
<reference evidence="8" key="2">
    <citation type="submission" date="2009-11" db="EMBL/GenBank/DDBJ databases">
        <title>The Genome Sequence of Allomyces macrogynus strain ATCC 38327.</title>
        <authorList>
            <consortium name="The Broad Institute Genome Sequencing Platform"/>
            <person name="Russ C."/>
            <person name="Cuomo C."/>
            <person name="Shea T."/>
            <person name="Young S.K."/>
            <person name="Zeng Q."/>
            <person name="Koehrsen M."/>
            <person name="Haas B."/>
            <person name="Borodovsky M."/>
            <person name="Guigo R."/>
            <person name="Alvarado L."/>
            <person name="Berlin A."/>
            <person name="Borenstein D."/>
            <person name="Chen Z."/>
            <person name="Engels R."/>
            <person name="Freedman E."/>
            <person name="Gellesch M."/>
            <person name="Goldberg J."/>
            <person name="Griggs A."/>
            <person name="Gujja S."/>
            <person name="Heiman D."/>
            <person name="Hepburn T."/>
            <person name="Howarth C."/>
            <person name="Jen D."/>
            <person name="Larson L."/>
            <person name="Lewis B."/>
            <person name="Mehta T."/>
            <person name="Park D."/>
            <person name="Pearson M."/>
            <person name="Roberts A."/>
            <person name="Saif S."/>
            <person name="Shenoy N."/>
            <person name="Sisk P."/>
            <person name="Stolte C."/>
            <person name="Sykes S."/>
            <person name="Walk T."/>
            <person name="White J."/>
            <person name="Yandava C."/>
            <person name="Burger G."/>
            <person name="Gray M.W."/>
            <person name="Holland P.W.H."/>
            <person name="King N."/>
            <person name="Lang F.B.F."/>
            <person name="Roger A.J."/>
            <person name="Ruiz-Trillo I."/>
            <person name="Lander E."/>
            <person name="Nusbaum C."/>
        </authorList>
    </citation>
    <scope>NUCLEOTIDE SEQUENCE [LARGE SCALE GENOMIC DNA]</scope>
    <source>
        <strain evidence="8">ATCC 38327</strain>
    </source>
</reference>
<dbReference type="InterPro" id="IPR011989">
    <property type="entry name" value="ARM-like"/>
</dbReference>
<comment type="similarity">
    <text evidence="2">Belongs to the VAC14 family.</text>
</comment>
<comment type="subcellular location">
    <subcellularLocation>
        <location evidence="1">Endomembrane system</location>
    </subcellularLocation>
</comment>
<dbReference type="VEuPathDB" id="FungiDB:AMAG_11304"/>
<evidence type="ECO:0000256" key="1">
    <source>
        <dbReference type="ARBA" id="ARBA00004308"/>
    </source>
</evidence>
<evidence type="ECO:0000259" key="6">
    <source>
        <dbReference type="Pfam" id="PF11916"/>
    </source>
</evidence>
<dbReference type="eggNOG" id="KOG0212">
    <property type="taxonomic scope" value="Eukaryota"/>
</dbReference>
<sequence>MTASAAPSVASSTTTAPTSATGVPTGAGSLGGPVSAEIVAQYIPVQVLRTLTDKIYDKRKAAALDVERIVRELLVQRPKEAPAIVVAIIRYLVDDLVMSQVGNYRYGGLIALAGVTIAISSSPELIQDHLPSILDPVLSCFQDTDWRARYYATESLYNVTKGVRSHILHRFPQLFDILCKLSTDSDSSVKNAAELLNRLLKEIITEKKTTYVTNFDLFSLDEFMDLLEERIKTLNPLTRSFLVEWLNVLHSMPGIELLSMIHRYLEGLFKFLGDDNEDLRQKTAALLSELLREVSEAVDIQRRLGVGFGALERSLYGEAAGVPAPGLGTYEAEAGHWAPAQAAHLDFARMFAILVPFLGVPELDVRQTALHWLNEFIILARQLMLPFTAVILNSVLPALAAPHREIQTAAETTNSLLMQLVNETNLAALAERTQLDIPAVLRTVLAHCRSDAVDTRMGCLDWLFKLHNKAPHVVVADAALLESVFRCLSDPVEDVVKRGLQLVAQIAATSDADRFDALMADILRLFAKDRRLLETRGALIVRQLCLALSPEDVYRSFSQVLEKEADLDFASTMITNLNLIMITSAEMVDMRKRLRLFEKDGQVLFVDLYRSWSHSPVAAFSLCLLAQAYEHAFNLLQTFEDFEITVTLLVQIDKLVQLLESPVFSYLRLQLLDPERHPYLLKCLYALLMLLPQSSAFATLRNRLSCVSSLGHLNAAPRSSDFFSTKDKFKKLTSEIRWVDLLTHFKYVQGRHERARKAYLSASSMRNQKRSRRGMPTPGSVTASSAPTLPVSAAAMAAATSSASLPAGGATGAASDSSGGGAGPGAAGAQGVRRKRSGRRSTGGNEPWEAGTDAAGSPPPPVPKK</sequence>
<keyword evidence="4" id="KW-0472">Membrane</keyword>
<feature type="compositionally biased region" description="Low complexity" evidence="5">
    <location>
        <begin position="804"/>
        <end position="817"/>
    </location>
</feature>
<reference evidence="7 8" key="1">
    <citation type="submission" date="2009-11" db="EMBL/GenBank/DDBJ databases">
        <title>Annotation of Allomyces macrogynus ATCC 38327.</title>
        <authorList>
            <consortium name="The Broad Institute Genome Sequencing Platform"/>
            <person name="Russ C."/>
            <person name="Cuomo C."/>
            <person name="Burger G."/>
            <person name="Gray M.W."/>
            <person name="Holland P.W.H."/>
            <person name="King N."/>
            <person name="Lang F.B.F."/>
            <person name="Roger A.J."/>
            <person name="Ruiz-Trillo I."/>
            <person name="Young S.K."/>
            <person name="Zeng Q."/>
            <person name="Gargeya S."/>
            <person name="Fitzgerald M."/>
            <person name="Haas B."/>
            <person name="Abouelleil A."/>
            <person name="Alvarado L."/>
            <person name="Arachchi H.M."/>
            <person name="Berlin A."/>
            <person name="Chapman S.B."/>
            <person name="Gearin G."/>
            <person name="Goldberg J."/>
            <person name="Griggs A."/>
            <person name="Gujja S."/>
            <person name="Hansen M."/>
            <person name="Heiman D."/>
            <person name="Howarth C."/>
            <person name="Larimer J."/>
            <person name="Lui A."/>
            <person name="MacDonald P.J.P."/>
            <person name="McCowen C."/>
            <person name="Montmayeur A."/>
            <person name="Murphy C."/>
            <person name="Neiman D."/>
            <person name="Pearson M."/>
            <person name="Priest M."/>
            <person name="Roberts A."/>
            <person name="Saif S."/>
            <person name="Shea T."/>
            <person name="Sisk P."/>
            <person name="Stolte C."/>
            <person name="Sykes S."/>
            <person name="Wortman J."/>
            <person name="Nusbaum C."/>
            <person name="Birren B."/>
        </authorList>
    </citation>
    <scope>NUCLEOTIDE SEQUENCE [LARGE SCALE GENOMIC DNA]</scope>
    <source>
        <strain evidence="7 8">ATCC 38327</strain>
    </source>
</reference>
<feature type="domain" description="Vacuolar protein 14 C-terminal Fig4-binding" evidence="6">
    <location>
        <begin position="531"/>
        <end position="707"/>
    </location>
</feature>
<dbReference type="OMA" id="ELPGCHF"/>
<dbReference type="PANTHER" id="PTHR16023">
    <property type="entry name" value="TAX1 BINDING PROTEIN-RELATED"/>
    <property type="match status" value="1"/>
</dbReference>
<dbReference type="GO" id="GO:0070772">
    <property type="term" value="C:PAS complex"/>
    <property type="evidence" value="ECO:0007669"/>
    <property type="project" value="InterPro"/>
</dbReference>
<dbReference type="GO" id="GO:0010008">
    <property type="term" value="C:endosome membrane"/>
    <property type="evidence" value="ECO:0007669"/>
    <property type="project" value="TreeGrafter"/>
</dbReference>
<dbReference type="Gene3D" id="1.25.10.10">
    <property type="entry name" value="Leucine-rich Repeat Variant"/>
    <property type="match status" value="2"/>
</dbReference>
<dbReference type="PANTHER" id="PTHR16023:SF0">
    <property type="entry name" value="PROTEIN VAC14 HOMOLOG"/>
    <property type="match status" value="1"/>
</dbReference>